<accession>A0AC60PH54</accession>
<evidence type="ECO:0000313" key="1">
    <source>
        <dbReference type="EMBL" id="KAG0419694.1"/>
    </source>
</evidence>
<gene>
    <name evidence="1" type="ORF">HPB47_003940</name>
</gene>
<reference evidence="1 2" key="1">
    <citation type="journal article" date="2020" name="Cell">
        <title>Large-Scale Comparative Analyses of Tick Genomes Elucidate Their Genetic Diversity and Vector Capacities.</title>
        <authorList>
            <consortium name="Tick Genome and Microbiome Consortium (TIGMIC)"/>
            <person name="Jia N."/>
            <person name="Wang J."/>
            <person name="Shi W."/>
            <person name="Du L."/>
            <person name="Sun Y."/>
            <person name="Zhan W."/>
            <person name="Jiang J.F."/>
            <person name="Wang Q."/>
            <person name="Zhang B."/>
            <person name="Ji P."/>
            <person name="Bell-Sakyi L."/>
            <person name="Cui X.M."/>
            <person name="Yuan T.T."/>
            <person name="Jiang B.G."/>
            <person name="Yang W.F."/>
            <person name="Lam T.T."/>
            <person name="Chang Q.C."/>
            <person name="Ding S.J."/>
            <person name="Wang X.J."/>
            <person name="Zhu J.G."/>
            <person name="Ruan X.D."/>
            <person name="Zhao L."/>
            <person name="Wei J.T."/>
            <person name="Ye R.Z."/>
            <person name="Que T.C."/>
            <person name="Du C.H."/>
            <person name="Zhou Y.H."/>
            <person name="Cheng J.X."/>
            <person name="Dai P.F."/>
            <person name="Guo W.B."/>
            <person name="Han X.H."/>
            <person name="Huang E.J."/>
            <person name="Li L.F."/>
            <person name="Wei W."/>
            <person name="Gao Y.C."/>
            <person name="Liu J.Z."/>
            <person name="Shao H.Z."/>
            <person name="Wang X."/>
            <person name="Wang C.C."/>
            <person name="Yang T.C."/>
            <person name="Huo Q.B."/>
            <person name="Li W."/>
            <person name="Chen H.Y."/>
            <person name="Chen S.E."/>
            <person name="Zhou L.G."/>
            <person name="Ni X.B."/>
            <person name="Tian J.H."/>
            <person name="Sheng Y."/>
            <person name="Liu T."/>
            <person name="Pan Y.S."/>
            <person name="Xia L.Y."/>
            <person name="Li J."/>
            <person name="Zhao F."/>
            <person name="Cao W.C."/>
        </authorList>
    </citation>
    <scope>NUCLEOTIDE SEQUENCE [LARGE SCALE GENOMIC DNA]</scope>
    <source>
        <strain evidence="1">Iper-2018</strain>
    </source>
</reference>
<comment type="caution">
    <text evidence="1">The sequence shown here is derived from an EMBL/GenBank/DDBJ whole genome shotgun (WGS) entry which is preliminary data.</text>
</comment>
<keyword evidence="2" id="KW-1185">Reference proteome</keyword>
<proteinExistence type="predicted"/>
<sequence>GTVRFRRPSAVVALDDGSFAVKDDRCVYLFSKAGEYIRTLGKDSLVRPFGLAAHGGNQLVTLSLATPAKLWRFSATGDFEASAVYSPLQPAAPTGSKCRFLDVHGDFAFVADLGLSHMYKTNMNGEGTSIFGKKGKEPGAFCEPSGISASDKGLFIGDSKNNRIQVFDFDGNFVNVLKLSSRITRPSGIHVSDANNKLYVLNYLHGVVGVYNLVFKGTKTVRLGYCATEADSWARSGASASAAAMTSLLWNVQTGQARAVAAERVVAAAPARQLCAV</sequence>
<name>A0AC60PH54_IXOPE</name>
<protein>
    <submittedName>
        <fullName evidence="1">Uncharacterized protein</fullName>
    </submittedName>
</protein>
<dbReference type="EMBL" id="JABSTQ010010588">
    <property type="protein sequence ID" value="KAG0419694.1"/>
    <property type="molecule type" value="Genomic_DNA"/>
</dbReference>
<evidence type="ECO:0000313" key="2">
    <source>
        <dbReference type="Proteomes" id="UP000805193"/>
    </source>
</evidence>
<feature type="non-terminal residue" evidence="1">
    <location>
        <position position="1"/>
    </location>
</feature>
<organism evidence="1 2">
    <name type="scientific">Ixodes persulcatus</name>
    <name type="common">Taiga tick</name>
    <dbReference type="NCBI Taxonomy" id="34615"/>
    <lineage>
        <taxon>Eukaryota</taxon>
        <taxon>Metazoa</taxon>
        <taxon>Ecdysozoa</taxon>
        <taxon>Arthropoda</taxon>
        <taxon>Chelicerata</taxon>
        <taxon>Arachnida</taxon>
        <taxon>Acari</taxon>
        <taxon>Parasitiformes</taxon>
        <taxon>Ixodida</taxon>
        <taxon>Ixodoidea</taxon>
        <taxon>Ixodidae</taxon>
        <taxon>Ixodinae</taxon>
        <taxon>Ixodes</taxon>
    </lineage>
</organism>
<dbReference type="Proteomes" id="UP000805193">
    <property type="component" value="Unassembled WGS sequence"/>
</dbReference>